<sequence>MYQQSLHQTDGQDGEATAWSQGAVCVVRSSQCATRHQARKRIKAICPPESEMRCSFGEPAKEDKKITLSEPYPILPRQTHGPIPSDFSGNLFLA</sequence>
<dbReference type="EMBL" id="OOIN01000012">
    <property type="protein sequence ID" value="SPO25825.1"/>
    <property type="molecule type" value="Genomic_DNA"/>
</dbReference>
<protein>
    <submittedName>
        <fullName evidence="2">Uncharacterized protein</fullName>
    </submittedName>
</protein>
<evidence type="ECO:0000313" key="3">
    <source>
        <dbReference type="Proteomes" id="UP000324022"/>
    </source>
</evidence>
<dbReference type="AlphaFoldDB" id="A0A5C3E6W8"/>
<evidence type="ECO:0000313" key="2">
    <source>
        <dbReference type="EMBL" id="SPO25825.1"/>
    </source>
</evidence>
<feature type="region of interest" description="Disordered" evidence="1">
    <location>
        <begin position="74"/>
        <end position="94"/>
    </location>
</feature>
<dbReference type="Proteomes" id="UP000324022">
    <property type="component" value="Unassembled WGS sequence"/>
</dbReference>
<gene>
    <name evidence="2" type="ORF">UTRI_03190</name>
</gene>
<reference evidence="2 3" key="1">
    <citation type="submission" date="2018-03" db="EMBL/GenBank/DDBJ databases">
        <authorList>
            <person name="Guldener U."/>
        </authorList>
    </citation>
    <scope>NUCLEOTIDE SEQUENCE [LARGE SCALE GENOMIC DNA]</scope>
    <source>
        <strain evidence="2 3">NBRC100155</strain>
    </source>
</reference>
<name>A0A5C3E6W8_9BASI</name>
<evidence type="ECO:0000256" key="1">
    <source>
        <dbReference type="SAM" id="MobiDB-lite"/>
    </source>
</evidence>
<proteinExistence type="predicted"/>
<organism evidence="2 3">
    <name type="scientific">Ustilago trichophora</name>
    <dbReference type="NCBI Taxonomy" id="86804"/>
    <lineage>
        <taxon>Eukaryota</taxon>
        <taxon>Fungi</taxon>
        <taxon>Dikarya</taxon>
        <taxon>Basidiomycota</taxon>
        <taxon>Ustilaginomycotina</taxon>
        <taxon>Ustilaginomycetes</taxon>
        <taxon>Ustilaginales</taxon>
        <taxon>Ustilaginaceae</taxon>
        <taxon>Ustilago</taxon>
    </lineage>
</organism>
<keyword evidence="3" id="KW-1185">Reference proteome</keyword>
<accession>A0A5C3E6W8</accession>